<evidence type="ECO:0000313" key="1">
    <source>
        <dbReference type="EMBL" id="CAD0108449.1"/>
    </source>
</evidence>
<accession>A0A9N8PQY4</accession>
<name>A0A9N8PQY4_9PEZI</name>
<comment type="caution">
    <text evidence="1">The sequence shown here is derived from an EMBL/GenBank/DDBJ whole genome shotgun (WGS) entry which is preliminary data.</text>
</comment>
<evidence type="ECO:0000313" key="2">
    <source>
        <dbReference type="Proteomes" id="UP000745764"/>
    </source>
</evidence>
<organism evidence="1 2">
    <name type="scientific">Aureobasidium uvarum</name>
    <dbReference type="NCBI Taxonomy" id="2773716"/>
    <lineage>
        <taxon>Eukaryota</taxon>
        <taxon>Fungi</taxon>
        <taxon>Dikarya</taxon>
        <taxon>Ascomycota</taxon>
        <taxon>Pezizomycotina</taxon>
        <taxon>Dothideomycetes</taxon>
        <taxon>Dothideomycetidae</taxon>
        <taxon>Dothideales</taxon>
        <taxon>Saccotheciaceae</taxon>
        <taxon>Aureobasidium</taxon>
    </lineage>
</organism>
<dbReference type="EMBL" id="CAINUL010000003">
    <property type="protein sequence ID" value="CAD0108449.1"/>
    <property type="molecule type" value="Genomic_DNA"/>
</dbReference>
<sequence length="168" mass="19127">MDAETWEEVQKLQQLWQREEDMRYGFAQFPWSSVSTSSSSSRQNFVKKKEPIPDVKDSGISAEATLCMQKEGNDWDVYASLPTAIKALQTLYTAPRQLSFLAYFSESDVMIGKGGKQYFEDCWRQGNGRDGEVKFMAKTVPDTDHDSIVLAEKGCVEEVFREVKRLCG</sequence>
<dbReference type="AlphaFoldDB" id="A0A9N8PQY4"/>
<keyword evidence="2" id="KW-1185">Reference proteome</keyword>
<proteinExistence type="predicted"/>
<gene>
    <name evidence="1" type="ORF">AWRI4620_LOCUS2704</name>
</gene>
<dbReference type="OrthoDB" id="294702at2759"/>
<dbReference type="Proteomes" id="UP000745764">
    <property type="component" value="Unassembled WGS sequence"/>
</dbReference>
<protein>
    <submittedName>
        <fullName evidence="1">Uncharacterized protein</fullName>
    </submittedName>
</protein>
<reference evidence="1" key="1">
    <citation type="submission" date="2020-06" db="EMBL/GenBank/DDBJ databases">
        <authorList>
            <person name="Onetto C."/>
        </authorList>
    </citation>
    <scope>NUCLEOTIDE SEQUENCE</scope>
</reference>